<sequence length="536" mass="60785">MLGEPNQLPYKNLRYRKHHASVPELERVPHHTENEIRDAVLRQVAAVKSEMEQTRALLREQSKECLRLYSKLNSLSSIDRLPAEIKTEIFHNALLPVSNLKNFHASTGRGGDLSVTPFSLGKICKGWRNFVWSSPLLWTNIHLCLSKRRYESQTTLLREWLSRTAGCALSFHLTAVASEPLQTWILDPPREILVAFASVSTQWKEIEFFIPDNKDCFDAIFVAKISLPLLTTATVRLLGSAEEKKIDLFSMAPQLSALHLYPTFYLDMVTAPWHQLREFSHSESTVEEIHAFLHKAPNIARCSFHNIDSELILNSRSLNPDLFDRSPMLEHLEYLEFSFCSINTRSTRILGSVKLPSLRELSLSGPYGSLWPILDSITTPFHSSPLLEKFTLGGTISSDHDLIRILEKIPSITDLCLTFTTSRHELLTNELLQRLCPPHENILLPNLRSLTYHGPTSLNSNMHLLRDVLVYRSRLGQSASHATEYSEPRTSRIRSVTVITADELVVGPDIQHGLDTLVQDGLVLSLTSTWKDRFGA</sequence>
<proteinExistence type="predicted"/>
<dbReference type="GeneID" id="6080983"/>
<dbReference type="HOGENOM" id="CLU_018544_14_2_1"/>
<accession>B0DN32</accession>
<dbReference type="Gene3D" id="3.80.10.10">
    <property type="entry name" value="Ribonuclease Inhibitor"/>
    <property type="match status" value="1"/>
</dbReference>
<evidence type="ECO:0000313" key="2">
    <source>
        <dbReference type="Proteomes" id="UP000001194"/>
    </source>
</evidence>
<dbReference type="KEGG" id="lbc:LACBIDRAFT_306309"/>
<keyword evidence="2" id="KW-1185">Reference proteome</keyword>
<organism evidence="2">
    <name type="scientific">Laccaria bicolor (strain S238N-H82 / ATCC MYA-4686)</name>
    <name type="common">Bicoloured deceiver</name>
    <name type="synonym">Laccaria laccata var. bicolor</name>
    <dbReference type="NCBI Taxonomy" id="486041"/>
    <lineage>
        <taxon>Eukaryota</taxon>
        <taxon>Fungi</taxon>
        <taxon>Dikarya</taxon>
        <taxon>Basidiomycota</taxon>
        <taxon>Agaricomycotina</taxon>
        <taxon>Agaricomycetes</taxon>
        <taxon>Agaricomycetidae</taxon>
        <taxon>Agaricales</taxon>
        <taxon>Agaricineae</taxon>
        <taxon>Hydnangiaceae</taxon>
        <taxon>Laccaria</taxon>
    </lineage>
</organism>
<protein>
    <submittedName>
        <fullName evidence="1">Predicted protein</fullName>
    </submittedName>
</protein>
<dbReference type="RefSeq" id="XP_001885238.1">
    <property type="nucleotide sequence ID" value="XM_001885203.1"/>
</dbReference>
<dbReference type="AlphaFoldDB" id="B0DN32"/>
<dbReference type="InParanoid" id="B0DN32"/>
<gene>
    <name evidence="1" type="ORF">LACBIDRAFT_306309</name>
</gene>
<dbReference type="EMBL" id="DS547120">
    <property type="protein sequence ID" value="EDR03983.1"/>
    <property type="molecule type" value="Genomic_DNA"/>
</dbReference>
<dbReference type="InterPro" id="IPR032675">
    <property type="entry name" value="LRR_dom_sf"/>
</dbReference>
<name>B0DN32_LACBS</name>
<reference evidence="1 2" key="1">
    <citation type="journal article" date="2008" name="Nature">
        <title>The genome of Laccaria bicolor provides insights into mycorrhizal symbiosis.</title>
        <authorList>
            <person name="Martin F."/>
            <person name="Aerts A."/>
            <person name="Ahren D."/>
            <person name="Brun A."/>
            <person name="Danchin E.G.J."/>
            <person name="Duchaussoy F."/>
            <person name="Gibon J."/>
            <person name="Kohler A."/>
            <person name="Lindquist E."/>
            <person name="Pereda V."/>
            <person name="Salamov A."/>
            <person name="Shapiro H.J."/>
            <person name="Wuyts J."/>
            <person name="Blaudez D."/>
            <person name="Buee M."/>
            <person name="Brokstein P."/>
            <person name="Canbaeck B."/>
            <person name="Cohen D."/>
            <person name="Courty P.E."/>
            <person name="Coutinho P.M."/>
            <person name="Delaruelle C."/>
            <person name="Detter J.C."/>
            <person name="Deveau A."/>
            <person name="DiFazio S."/>
            <person name="Duplessis S."/>
            <person name="Fraissinet-Tachet L."/>
            <person name="Lucic E."/>
            <person name="Frey-Klett P."/>
            <person name="Fourrey C."/>
            <person name="Feussner I."/>
            <person name="Gay G."/>
            <person name="Grimwood J."/>
            <person name="Hoegger P.J."/>
            <person name="Jain P."/>
            <person name="Kilaru S."/>
            <person name="Labbe J."/>
            <person name="Lin Y.C."/>
            <person name="Legue V."/>
            <person name="Le Tacon F."/>
            <person name="Marmeisse R."/>
            <person name="Melayah D."/>
            <person name="Montanini B."/>
            <person name="Muratet M."/>
            <person name="Nehls U."/>
            <person name="Niculita-Hirzel H."/>
            <person name="Oudot-Le Secq M.P."/>
            <person name="Peter M."/>
            <person name="Quesneville H."/>
            <person name="Rajashekar B."/>
            <person name="Reich M."/>
            <person name="Rouhier N."/>
            <person name="Schmutz J."/>
            <person name="Yin T."/>
            <person name="Chalot M."/>
            <person name="Henrissat B."/>
            <person name="Kuees U."/>
            <person name="Lucas S."/>
            <person name="Van de Peer Y."/>
            <person name="Podila G.K."/>
            <person name="Polle A."/>
            <person name="Pukkila P.J."/>
            <person name="Richardson P.M."/>
            <person name="Rouze P."/>
            <person name="Sanders I.R."/>
            <person name="Stajich J.E."/>
            <person name="Tunlid A."/>
            <person name="Tuskan G."/>
            <person name="Grigoriev I.V."/>
        </authorList>
    </citation>
    <scope>NUCLEOTIDE SEQUENCE [LARGE SCALE GENOMIC DNA]</scope>
    <source>
        <strain evidence="2">S238N-H82 / ATCC MYA-4686</strain>
    </source>
</reference>
<dbReference type="Proteomes" id="UP000001194">
    <property type="component" value="Unassembled WGS sequence"/>
</dbReference>
<evidence type="ECO:0000313" key="1">
    <source>
        <dbReference type="EMBL" id="EDR03983.1"/>
    </source>
</evidence>
<dbReference type="OrthoDB" id="2269034at2759"/>
<dbReference type="SUPFAM" id="SSF52047">
    <property type="entry name" value="RNI-like"/>
    <property type="match status" value="1"/>
</dbReference>